<dbReference type="Proteomes" id="UP000016666">
    <property type="component" value="Chromosome 21"/>
</dbReference>
<evidence type="ECO:0000256" key="4">
    <source>
        <dbReference type="ARBA" id="ARBA00022692"/>
    </source>
</evidence>
<protein>
    <recommendedName>
        <fullName evidence="7">Sodium/potassium-transporting ATPase subunit beta-1-interacting protein</fullName>
        <shortName evidence="7">Na(+)/K(+)-transporting ATPase subunit beta-1-interacting protein</shortName>
    </recommendedName>
</protein>
<keyword evidence="5 7" id="KW-1133">Transmembrane helix</keyword>
<dbReference type="PANTHER" id="PTHR13084">
    <property type="entry name" value="T-CELL LYMPHOMA BREAKPOINT-ASSOCIATED TARGET 1-RELATED"/>
    <property type="match status" value="1"/>
</dbReference>
<accession>A0A493SU91</accession>
<gene>
    <name evidence="9" type="primary">NKAIN4</name>
</gene>
<feature type="transmembrane region" description="Helical" evidence="7">
    <location>
        <begin position="338"/>
        <end position="357"/>
    </location>
</feature>
<keyword evidence="6 7" id="KW-0472">Membrane</keyword>
<feature type="compositionally biased region" description="Low complexity" evidence="8">
    <location>
        <begin position="114"/>
        <end position="126"/>
    </location>
</feature>
<organism evidence="9 10">
    <name type="scientific">Anas platyrhynchos platyrhynchos</name>
    <name type="common">Northern mallard</name>
    <dbReference type="NCBI Taxonomy" id="8840"/>
    <lineage>
        <taxon>Eukaryota</taxon>
        <taxon>Metazoa</taxon>
        <taxon>Chordata</taxon>
        <taxon>Craniata</taxon>
        <taxon>Vertebrata</taxon>
        <taxon>Euteleostomi</taxon>
        <taxon>Archelosauria</taxon>
        <taxon>Archosauria</taxon>
        <taxon>Dinosauria</taxon>
        <taxon>Saurischia</taxon>
        <taxon>Theropoda</taxon>
        <taxon>Coelurosauria</taxon>
        <taxon>Aves</taxon>
        <taxon>Neognathae</taxon>
        <taxon>Galloanserae</taxon>
        <taxon>Anseriformes</taxon>
        <taxon>Anatidae</taxon>
        <taxon>Anatinae</taxon>
        <taxon>Anas</taxon>
    </lineage>
</organism>
<evidence type="ECO:0000256" key="7">
    <source>
        <dbReference type="RuleBase" id="RU368041"/>
    </source>
</evidence>
<dbReference type="AlphaFoldDB" id="A0A493SU91"/>
<dbReference type="Pfam" id="PF05640">
    <property type="entry name" value="NKAIN"/>
    <property type="match status" value="1"/>
</dbReference>
<evidence type="ECO:0000256" key="6">
    <source>
        <dbReference type="ARBA" id="ARBA00023136"/>
    </source>
</evidence>
<evidence type="ECO:0000313" key="9">
    <source>
        <dbReference type="Ensembl" id="ENSAPLP00000017063.1"/>
    </source>
</evidence>
<reference evidence="9" key="3">
    <citation type="submission" date="2025-09" db="UniProtKB">
        <authorList>
            <consortium name="Ensembl"/>
        </authorList>
    </citation>
    <scope>IDENTIFICATION</scope>
</reference>
<feature type="compositionally biased region" description="Basic and acidic residues" evidence="8">
    <location>
        <begin position="20"/>
        <end position="30"/>
    </location>
</feature>
<feature type="compositionally biased region" description="Gly residues" evidence="8">
    <location>
        <begin position="57"/>
        <end position="72"/>
    </location>
</feature>
<dbReference type="STRING" id="8840.ENSAPLP00000017063"/>
<name>A0A493SU91_ANAPP</name>
<dbReference type="GeneTree" id="ENSGT00940000157989"/>
<feature type="transmembrane region" description="Helical" evidence="7">
    <location>
        <begin position="248"/>
        <end position="272"/>
    </location>
</feature>
<evidence type="ECO:0000313" key="10">
    <source>
        <dbReference type="Proteomes" id="UP000016666"/>
    </source>
</evidence>
<keyword evidence="4 7" id="KW-0812">Transmembrane</keyword>
<sequence length="394" mass="42672">MHSLPSTSTHRAPLCSGLPHRGDPANDHYHANKSRGHSQGVGELPGRGAAGLSPGEGSWGGAAAAGGGGSGGASQPRHPAGREPPTGNRPFKQRFLCLPGSWRGSGSLRDLRPSVRPSVRPSSSSPPALPGCQRRLRSVLRAGARGAAGRRWGFPCPRVPVSPCPCPCVCPSPSVPVPAPGPRSGTMGCCTGRCTLIFLCALQLLAALERQVFDFLGYQWAPILANFLHIIIVILGLFGTIQYRPRYIVVYAIWTAVWVTWNIFIICFYLEVGGLSKDSELLTFNISRHQSWWSENGPGCVRKEASMSGIKGLDSHSYVSVIGCALEYRYIEVMHSSFQILIALVGFVYACYVVSVFTEEEDSFDFIGGFDPFPLYHVNEKPTNLLFKQTYLPA</sequence>
<keyword evidence="10" id="KW-1185">Reference proteome</keyword>
<evidence type="ECO:0000256" key="5">
    <source>
        <dbReference type="ARBA" id="ARBA00022989"/>
    </source>
</evidence>
<comment type="subcellular location">
    <subcellularLocation>
        <location evidence="1 7">Cell membrane</location>
        <topology evidence="1 7">Multi-pass membrane protein</topology>
    </subcellularLocation>
</comment>
<feature type="compositionally biased region" description="Polar residues" evidence="8">
    <location>
        <begin position="1"/>
        <end position="10"/>
    </location>
</feature>
<reference evidence="9 10" key="1">
    <citation type="submission" date="2017-10" db="EMBL/GenBank/DDBJ databases">
        <title>A new Pekin duck reference genome.</title>
        <authorList>
            <person name="Hou Z.-C."/>
            <person name="Zhou Z.-K."/>
            <person name="Zhu F."/>
            <person name="Hou S.-S."/>
        </authorList>
    </citation>
    <scope>NUCLEOTIDE SEQUENCE [LARGE SCALE GENOMIC DNA]</scope>
</reference>
<keyword evidence="3 7" id="KW-1003">Cell membrane</keyword>
<evidence type="ECO:0000256" key="3">
    <source>
        <dbReference type="ARBA" id="ARBA00022475"/>
    </source>
</evidence>
<dbReference type="InterPro" id="IPR008516">
    <property type="entry name" value="Na/K-Atpase_Interacting"/>
</dbReference>
<feature type="transmembrane region" description="Helical" evidence="7">
    <location>
        <begin position="220"/>
        <end position="241"/>
    </location>
</feature>
<feature type="region of interest" description="Disordered" evidence="8">
    <location>
        <begin position="1"/>
        <end position="94"/>
    </location>
</feature>
<dbReference type="PANTHER" id="PTHR13084:SF5">
    <property type="entry name" value="SODIUM_POTASSIUM-TRANSPORTING ATPASE SUBUNIT BETA-1-INTERACTING PROTEIN 4"/>
    <property type="match status" value="1"/>
</dbReference>
<evidence type="ECO:0000256" key="2">
    <source>
        <dbReference type="ARBA" id="ARBA00006364"/>
    </source>
</evidence>
<proteinExistence type="inferred from homology"/>
<feature type="region of interest" description="Disordered" evidence="8">
    <location>
        <begin position="108"/>
        <end position="130"/>
    </location>
</feature>
<evidence type="ECO:0000256" key="1">
    <source>
        <dbReference type="ARBA" id="ARBA00004651"/>
    </source>
</evidence>
<dbReference type="GO" id="GO:0002028">
    <property type="term" value="P:regulation of sodium ion transport"/>
    <property type="evidence" value="ECO:0007669"/>
    <property type="project" value="UniProtKB-UniRule"/>
</dbReference>
<dbReference type="GO" id="GO:0005886">
    <property type="term" value="C:plasma membrane"/>
    <property type="evidence" value="ECO:0007669"/>
    <property type="project" value="UniProtKB-SubCell"/>
</dbReference>
<comment type="similarity">
    <text evidence="2 7">Belongs to the NKAIN family.</text>
</comment>
<dbReference type="Ensembl" id="ENSAPLT00000021320.1">
    <property type="protein sequence ID" value="ENSAPLP00000017063.1"/>
    <property type="gene ID" value="ENSAPLG00000006143.2"/>
</dbReference>
<evidence type="ECO:0000256" key="8">
    <source>
        <dbReference type="SAM" id="MobiDB-lite"/>
    </source>
</evidence>
<reference evidence="9" key="2">
    <citation type="submission" date="2025-08" db="UniProtKB">
        <authorList>
            <consortium name="Ensembl"/>
        </authorList>
    </citation>
    <scope>IDENTIFICATION</scope>
</reference>